<dbReference type="Pfam" id="PF14559">
    <property type="entry name" value="TPR_19"/>
    <property type="match status" value="1"/>
</dbReference>
<name>A0A3P3ELE0_9BURK</name>
<accession>A0A3P3ELE0</accession>
<comment type="caution">
    <text evidence="2">The sequence shown here is derived from an EMBL/GenBank/DDBJ whole genome shotgun (WGS) entry which is preliminary data.</text>
</comment>
<organism evidence="2 3">
    <name type="scientific">Variovorax beijingensis</name>
    <dbReference type="NCBI Taxonomy" id="2496117"/>
    <lineage>
        <taxon>Bacteria</taxon>
        <taxon>Pseudomonadati</taxon>
        <taxon>Pseudomonadota</taxon>
        <taxon>Betaproteobacteria</taxon>
        <taxon>Burkholderiales</taxon>
        <taxon>Comamonadaceae</taxon>
        <taxon>Variovorax</taxon>
    </lineage>
</organism>
<dbReference type="InterPro" id="IPR011990">
    <property type="entry name" value="TPR-like_helical_dom_sf"/>
</dbReference>
<dbReference type="AlphaFoldDB" id="A0A3P3ELE0"/>
<evidence type="ECO:0000313" key="2">
    <source>
        <dbReference type="EMBL" id="RRH87041.1"/>
    </source>
</evidence>
<proteinExistence type="predicted"/>
<dbReference type="Pfam" id="PF21197">
    <property type="entry name" value="PgaA_barrel"/>
    <property type="match status" value="1"/>
</dbReference>
<dbReference type="Proteomes" id="UP000271590">
    <property type="component" value="Unassembled WGS sequence"/>
</dbReference>
<feature type="domain" description="PgaA membrane beta barrel" evidence="1">
    <location>
        <begin position="539"/>
        <end position="815"/>
    </location>
</feature>
<evidence type="ECO:0000259" key="1">
    <source>
        <dbReference type="Pfam" id="PF21197"/>
    </source>
</evidence>
<evidence type="ECO:0000313" key="3">
    <source>
        <dbReference type="Proteomes" id="UP000271590"/>
    </source>
</evidence>
<dbReference type="NCBIfam" id="TIGR03939">
    <property type="entry name" value="PGA_TPR_OMP"/>
    <property type="match status" value="1"/>
</dbReference>
<dbReference type="InterPro" id="IPR049003">
    <property type="entry name" value="PgaA_barrel"/>
</dbReference>
<dbReference type="GO" id="GO:1901515">
    <property type="term" value="F:poly-beta-1,6-N-acetyl-D-glucosamine transmembrane transporter activity"/>
    <property type="evidence" value="ECO:0007669"/>
    <property type="project" value="InterPro"/>
</dbReference>
<dbReference type="InterPro" id="IPR023870">
    <property type="entry name" value="PGA_export_porin_PgaA"/>
</dbReference>
<dbReference type="Gene3D" id="1.25.40.10">
    <property type="entry name" value="Tetratricopeptide repeat domain"/>
    <property type="match status" value="1"/>
</dbReference>
<gene>
    <name evidence="2" type="primary">pgaA</name>
    <name evidence="2" type="ORF">EH244_18535</name>
</gene>
<reference evidence="2 3" key="1">
    <citation type="submission" date="2018-11" db="EMBL/GenBank/DDBJ databases">
        <title>The genome of Variovorax sp T529.</title>
        <authorList>
            <person name="Gao J."/>
        </authorList>
    </citation>
    <scope>NUCLEOTIDE SEQUENCE [LARGE SCALE GENOMIC DNA]</scope>
    <source>
        <strain evidence="2 3">T529</strain>
    </source>
</reference>
<protein>
    <submittedName>
        <fullName evidence="2">Poly-beta-1,6 N-acetyl-D-glucosamine export porin PgaA</fullName>
    </submittedName>
</protein>
<sequence length="819" mass="88034">MAFRRAGSAIKGSRVPIHKNDGGTVVAGRNSAPAGPWPRYLAQAVRKLPPVVCLLAFGASAAVAAPVAVASPAAANHTTASSYDPQRHDALIAAYRANRIAPPQALQQLKAWLATALGHAERQRVVSDAVAIAAADGQFAEAAALGRQGPPASLHDYALGPLALAARRTQDLALQGEAIAVWRARLPASRDAQREAELLLASSGAASAAFEEAEAAERANPGTFTALTLATLQQQALAQQLRWAVLERDERIGAARVAALDKVLAQQEIALARLDASALHADPADAEAWRSLRLRLQSDRLLALVERGRPADAIALYEALHADGSALPPYALGAAARALAQERRSIDAVPLFEAAVAGSGPALPAADPIYQGLAYAYLDTGRFEQADALLARIDGATPATLRLAPEAGLPNGEYTEANGIRAMLLLYGDRHALAQQRFALLTGEAPLNAEFAAGAGLAERLRDHPEAALARYEALAADHPHDIGARAGHVEALLDAGEFREARRRAESLEADAPDTAQVRDLARKRRAATGPRLDLDAEAASGGAAIANREWRVASRLSSGLIDDEWRVFYDQVLGRADTSDGNGNWARGGIGLAWQRGRWLAEGALQHANTGPYRTSAAGRIDYRAGDAWRLSATFDGDSKELPWKARIAGIGARETSLGVSHVVNEARRFELQWQRLDFSDGNLRNGLDFSWRERWVSTPRFQLETRLGAGTSRGRQQEAAYFSPPRDASALLTVRAQWLNWKSDDRQFFQAIEIGGGSYCQAGFGTGPLWSVRYEHRWNLGPKLSLRYGLGISSHPYDGVRERQRSVFLNLSMPLP</sequence>
<dbReference type="EMBL" id="RQXU01000010">
    <property type="protein sequence ID" value="RRH87041.1"/>
    <property type="molecule type" value="Genomic_DNA"/>
</dbReference>